<dbReference type="OrthoDB" id="9805307at2"/>
<dbReference type="AlphaFoldDB" id="B8HE75"/>
<name>B8HE75_PSECP</name>
<dbReference type="EMBL" id="CP001341">
    <property type="protein sequence ID" value="ACL39110.1"/>
    <property type="molecule type" value="Genomic_DNA"/>
</dbReference>
<dbReference type="SUPFAM" id="SSF56529">
    <property type="entry name" value="FAH"/>
    <property type="match status" value="1"/>
</dbReference>
<dbReference type="STRING" id="452863.Achl_1119"/>
<dbReference type="Gene3D" id="3.90.850.10">
    <property type="entry name" value="Fumarylacetoacetase-like, C-terminal domain"/>
    <property type="match status" value="1"/>
</dbReference>
<feature type="domain" description="Fumarylacetoacetase-like C-terminal" evidence="3">
    <location>
        <begin position="63"/>
        <end position="249"/>
    </location>
</feature>
<keyword evidence="4" id="KW-0378">Hydrolase</keyword>
<gene>
    <name evidence="4" type="ordered locus">Achl_1119</name>
</gene>
<dbReference type="PANTHER" id="PTHR42796:SF4">
    <property type="entry name" value="FUMARYLACETOACETATE HYDROLASE DOMAIN-CONTAINING PROTEIN 2A"/>
    <property type="match status" value="1"/>
</dbReference>
<keyword evidence="2" id="KW-0479">Metal-binding</keyword>
<keyword evidence="5" id="KW-1185">Reference proteome</keyword>
<sequence>MARHPLVRAEPGPDLRPSLTCALLPGVRIPGQLIGIGENYWPAPDPEVLSSPGPAGGTAPDRRAPGRIPLVFGKFAGSLAADGAPIILNPALAGQVVCEGELAVVIGSLLKDAGSAAEALRAVAGVTVANDVSARDLQAADVQSTRGKSLDTFCPLGPDLVTLEEIPDLQSLRIRTRVNGELVQDSSTASMVFSVGELLMFCSRFMTLYPGDVILTGTPWAAEESVLELSPGDIVSVEIAGVGKLSNPVTSAAAARV</sequence>
<dbReference type="GO" id="GO:0016787">
    <property type="term" value="F:hydrolase activity"/>
    <property type="evidence" value="ECO:0007669"/>
    <property type="project" value="UniProtKB-KW"/>
</dbReference>
<dbReference type="Proteomes" id="UP000002505">
    <property type="component" value="Chromosome"/>
</dbReference>
<evidence type="ECO:0000256" key="1">
    <source>
        <dbReference type="ARBA" id="ARBA00010211"/>
    </source>
</evidence>
<dbReference type="PANTHER" id="PTHR42796">
    <property type="entry name" value="FUMARYLACETOACETATE HYDROLASE DOMAIN-CONTAINING PROTEIN 2A-RELATED"/>
    <property type="match status" value="1"/>
</dbReference>
<dbReference type="InterPro" id="IPR051121">
    <property type="entry name" value="FAH"/>
</dbReference>
<dbReference type="InterPro" id="IPR011234">
    <property type="entry name" value="Fumarylacetoacetase-like_C"/>
</dbReference>
<reference evidence="4" key="1">
    <citation type="submission" date="2009-01" db="EMBL/GenBank/DDBJ databases">
        <title>Complete sequence of chromosome of Arthrobacter chlorophenolicus A6.</title>
        <authorList>
            <consortium name="US DOE Joint Genome Institute"/>
            <person name="Lucas S."/>
            <person name="Copeland A."/>
            <person name="Lapidus A."/>
            <person name="Glavina del Rio T."/>
            <person name="Tice H."/>
            <person name="Bruce D."/>
            <person name="Goodwin L."/>
            <person name="Pitluck S."/>
            <person name="Goltsman E."/>
            <person name="Clum A."/>
            <person name="Larimer F."/>
            <person name="Land M."/>
            <person name="Hauser L."/>
            <person name="Kyrpides N."/>
            <person name="Mikhailova N."/>
            <person name="Jansson J."/>
            <person name="Richardson P."/>
        </authorList>
    </citation>
    <scope>NUCLEOTIDE SEQUENCE [LARGE SCALE GENOMIC DNA]</scope>
    <source>
        <strain evidence="4">A6</strain>
    </source>
</reference>
<evidence type="ECO:0000256" key="2">
    <source>
        <dbReference type="ARBA" id="ARBA00022723"/>
    </source>
</evidence>
<comment type="similarity">
    <text evidence="1">Belongs to the FAH family.</text>
</comment>
<accession>B8HE75</accession>
<evidence type="ECO:0000313" key="4">
    <source>
        <dbReference type="EMBL" id="ACL39110.1"/>
    </source>
</evidence>
<dbReference type="InterPro" id="IPR036663">
    <property type="entry name" value="Fumarylacetoacetase_C_sf"/>
</dbReference>
<dbReference type="Pfam" id="PF01557">
    <property type="entry name" value="FAA_hydrolase"/>
    <property type="match status" value="1"/>
</dbReference>
<dbReference type="GO" id="GO:0044281">
    <property type="term" value="P:small molecule metabolic process"/>
    <property type="evidence" value="ECO:0007669"/>
    <property type="project" value="UniProtKB-ARBA"/>
</dbReference>
<proteinExistence type="inferred from homology"/>
<evidence type="ECO:0000259" key="3">
    <source>
        <dbReference type="Pfam" id="PF01557"/>
    </source>
</evidence>
<dbReference type="GO" id="GO:0046872">
    <property type="term" value="F:metal ion binding"/>
    <property type="evidence" value="ECO:0007669"/>
    <property type="project" value="UniProtKB-KW"/>
</dbReference>
<protein>
    <submittedName>
        <fullName evidence="4">Fumarylacetoacetate (FAA) hydrolase</fullName>
    </submittedName>
</protein>
<organism evidence="4 5">
    <name type="scientific">Pseudarthrobacter chlorophenolicus (strain ATCC 700700 / DSM 12829 / CIP 107037 / JCM 12360 / KCTC 9906 / NCIMB 13794 / A6)</name>
    <name type="common">Arthrobacter chlorophenolicus</name>
    <dbReference type="NCBI Taxonomy" id="452863"/>
    <lineage>
        <taxon>Bacteria</taxon>
        <taxon>Bacillati</taxon>
        <taxon>Actinomycetota</taxon>
        <taxon>Actinomycetes</taxon>
        <taxon>Micrococcales</taxon>
        <taxon>Micrococcaceae</taxon>
        <taxon>Pseudarthrobacter</taxon>
    </lineage>
</organism>
<dbReference type="RefSeq" id="WP_015936333.1">
    <property type="nucleotide sequence ID" value="NC_011886.1"/>
</dbReference>
<evidence type="ECO:0000313" key="5">
    <source>
        <dbReference type="Proteomes" id="UP000002505"/>
    </source>
</evidence>
<dbReference type="eggNOG" id="COG0179">
    <property type="taxonomic scope" value="Bacteria"/>
</dbReference>
<dbReference type="HOGENOM" id="CLU_028458_3_0_11"/>
<dbReference type="KEGG" id="ach:Achl_1119"/>